<dbReference type="EMBL" id="CM007390">
    <property type="protein sequence ID" value="ONK57291.1"/>
    <property type="molecule type" value="Genomic_DNA"/>
</dbReference>
<evidence type="ECO:0000313" key="3">
    <source>
        <dbReference type="EMBL" id="ONK57291.1"/>
    </source>
</evidence>
<sequence length="207" mass="22832">MAQSLHAHILKTGTYRDVFISTSLINAYMKCGADIHARKLFDEIPERNVVTWTSLITGYVRNSKPESSIELFVELLQTGCYPTNYTLGSVLSACSSLCEIDFGKQIHGYLVKYGLELDTSIGNSLCGLYSKCGRLAAKAFQRIEDKNVISWTTIVLACGDNDNAELGLRMFADMLVENVQPNEFTLTSAMSLCCVAPDLCLGKQVYS</sequence>
<keyword evidence="1" id="KW-0677">Repeat</keyword>
<dbReference type="PROSITE" id="PS51375">
    <property type="entry name" value="PPR"/>
    <property type="match status" value="2"/>
</dbReference>
<dbReference type="Gramene" id="ONK57291">
    <property type="protein sequence ID" value="ONK57291"/>
    <property type="gene ID" value="A4U43_C10F18560"/>
</dbReference>
<reference evidence="4" key="1">
    <citation type="journal article" date="2017" name="Nat. Commun.">
        <title>The asparagus genome sheds light on the origin and evolution of a young Y chromosome.</title>
        <authorList>
            <person name="Harkess A."/>
            <person name="Zhou J."/>
            <person name="Xu C."/>
            <person name="Bowers J.E."/>
            <person name="Van der Hulst R."/>
            <person name="Ayyampalayam S."/>
            <person name="Mercati F."/>
            <person name="Riccardi P."/>
            <person name="McKain M.R."/>
            <person name="Kakrana A."/>
            <person name="Tang H."/>
            <person name="Ray J."/>
            <person name="Groenendijk J."/>
            <person name="Arikit S."/>
            <person name="Mathioni S.M."/>
            <person name="Nakano M."/>
            <person name="Shan H."/>
            <person name="Telgmann-Rauber A."/>
            <person name="Kanno A."/>
            <person name="Yue Z."/>
            <person name="Chen H."/>
            <person name="Li W."/>
            <person name="Chen Y."/>
            <person name="Xu X."/>
            <person name="Zhang Y."/>
            <person name="Luo S."/>
            <person name="Chen H."/>
            <person name="Gao J."/>
            <person name="Mao Z."/>
            <person name="Pires J.C."/>
            <person name="Luo M."/>
            <person name="Kudrna D."/>
            <person name="Wing R.A."/>
            <person name="Meyers B.C."/>
            <person name="Yi K."/>
            <person name="Kong H."/>
            <person name="Lavrijsen P."/>
            <person name="Sunseri F."/>
            <person name="Falavigna A."/>
            <person name="Ye Y."/>
            <person name="Leebens-Mack J.H."/>
            <person name="Chen G."/>
        </authorList>
    </citation>
    <scope>NUCLEOTIDE SEQUENCE [LARGE SCALE GENOMIC DNA]</scope>
    <source>
        <strain evidence="4">cv. DH0086</strain>
    </source>
</reference>
<dbReference type="Proteomes" id="UP000243459">
    <property type="component" value="Chromosome 10"/>
</dbReference>
<accession>A0A5P1E3S9</accession>
<dbReference type="Pfam" id="PF13041">
    <property type="entry name" value="PPR_2"/>
    <property type="match status" value="2"/>
</dbReference>
<dbReference type="PANTHER" id="PTHR47926">
    <property type="entry name" value="PENTATRICOPEPTIDE REPEAT-CONTAINING PROTEIN"/>
    <property type="match status" value="1"/>
</dbReference>
<dbReference type="Gene3D" id="1.25.40.10">
    <property type="entry name" value="Tetratricopeptide repeat domain"/>
    <property type="match status" value="2"/>
</dbReference>
<protein>
    <recommendedName>
        <fullName evidence="5">Pentatricopeptide repeat-containing protein</fullName>
    </recommendedName>
</protein>
<organism evidence="3 4">
    <name type="scientific">Asparagus officinalis</name>
    <name type="common">Garden asparagus</name>
    <dbReference type="NCBI Taxonomy" id="4686"/>
    <lineage>
        <taxon>Eukaryota</taxon>
        <taxon>Viridiplantae</taxon>
        <taxon>Streptophyta</taxon>
        <taxon>Embryophyta</taxon>
        <taxon>Tracheophyta</taxon>
        <taxon>Spermatophyta</taxon>
        <taxon>Magnoliopsida</taxon>
        <taxon>Liliopsida</taxon>
        <taxon>Asparagales</taxon>
        <taxon>Asparagaceae</taxon>
        <taxon>Asparagoideae</taxon>
        <taxon>Asparagus</taxon>
    </lineage>
</organism>
<dbReference type="NCBIfam" id="TIGR00756">
    <property type="entry name" value="PPR"/>
    <property type="match status" value="2"/>
</dbReference>
<dbReference type="FunFam" id="1.25.40.10:FF:000227">
    <property type="entry name" value="Pentatricopeptide repeat-containing protein At3g13880"/>
    <property type="match status" value="1"/>
</dbReference>
<dbReference type="FunFam" id="1.25.40.10:FF:000196">
    <property type="entry name" value="Pentatricopeptide repeat-containing protein At4g14850"/>
    <property type="match status" value="1"/>
</dbReference>
<dbReference type="GO" id="GO:0009451">
    <property type="term" value="P:RNA modification"/>
    <property type="evidence" value="ECO:0007669"/>
    <property type="project" value="InterPro"/>
</dbReference>
<gene>
    <name evidence="3" type="ORF">A4U43_C10F18560</name>
</gene>
<feature type="repeat" description="PPR" evidence="2">
    <location>
        <begin position="48"/>
        <end position="82"/>
    </location>
</feature>
<dbReference type="OMA" id="SAWFLMD"/>
<keyword evidence="4" id="KW-1185">Reference proteome</keyword>
<proteinExistence type="predicted"/>
<dbReference type="InterPro" id="IPR011990">
    <property type="entry name" value="TPR-like_helical_dom_sf"/>
</dbReference>
<name>A0A5P1E3S9_ASPOF</name>
<evidence type="ECO:0000313" key="4">
    <source>
        <dbReference type="Proteomes" id="UP000243459"/>
    </source>
</evidence>
<dbReference type="GO" id="GO:0003723">
    <property type="term" value="F:RNA binding"/>
    <property type="evidence" value="ECO:0007669"/>
    <property type="project" value="InterPro"/>
</dbReference>
<dbReference type="InterPro" id="IPR002885">
    <property type="entry name" value="PPR_rpt"/>
</dbReference>
<evidence type="ECO:0008006" key="5">
    <source>
        <dbReference type="Google" id="ProtNLM"/>
    </source>
</evidence>
<dbReference type="InterPro" id="IPR046960">
    <property type="entry name" value="PPR_At4g14850-like_plant"/>
</dbReference>
<dbReference type="AlphaFoldDB" id="A0A5P1E3S9"/>
<dbReference type="PANTHER" id="PTHR47926:SF347">
    <property type="entry name" value="PENTATRICOPEPTIDE REPEAT-CONTAINING PROTEIN"/>
    <property type="match status" value="1"/>
</dbReference>
<evidence type="ECO:0000256" key="2">
    <source>
        <dbReference type="PROSITE-ProRule" id="PRU00708"/>
    </source>
</evidence>
<feature type="repeat" description="PPR" evidence="2">
    <location>
        <begin position="147"/>
        <end position="181"/>
    </location>
</feature>
<evidence type="ECO:0000256" key="1">
    <source>
        <dbReference type="ARBA" id="ARBA00022737"/>
    </source>
</evidence>